<feature type="compositionally biased region" description="Basic and acidic residues" evidence="1">
    <location>
        <begin position="185"/>
        <end position="197"/>
    </location>
</feature>
<proteinExistence type="predicted"/>
<evidence type="ECO:0000313" key="2">
    <source>
        <dbReference type="Proteomes" id="UP000694856"/>
    </source>
</evidence>
<feature type="region of interest" description="Disordered" evidence="1">
    <location>
        <begin position="125"/>
        <end position="144"/>
    </location>
</feature>
<evidence type="ECO:0000313" key="3">
    <source>
        <dbReference type="RefSeq" id="XP_032324167.1"/>
    </source>
</evidence>
<accession>A0A8B8S3H9</accession>
<sequence length="252" mass="27205">MDKGGGRWATDSLGPVSWAQAGGNACRQGVGDWGQPVCLGGCLRTKGALQEMCPLLLIGCSPVKEDVAKTIRLPPSSRMGLKRQRKTSTPRWCAGSHPPPCELPRPSFRALVLKPPQNSFSVNCSDHHGYRASKSPESPGRALPLKPAIPFLPCGGLMRPRKVLSDGHRRAQAPGAKAQRPGQRGRADHGHGRRDAAPGRPGGGLTSRVRKTTRTPVPCLQRVHQENAYGHTVHKSRRPEAGRMPTNGRTCW</sequence>
<keyword evidence="2" id="KW-1185">Reference proteome</keyword>
<gene>
    <name evidence="3" type="primary">LOC116659908</name>
</gene>
<reference evidence="3" key="1">
    <citation type="submission" date="2025-08" db="UniProtKB">
        <authorList>
            <consortium name="RefSeq"/>
        </authorList>
    </citation>
    <scope>IDENTIFICATION</scope>
    <source>
        <tissue evidence="3">Ear skin</tissue>
    </source>
</reference>
<feature type="region of interest" description="Disordered" evidence="1">
    <location>
        <begin position="165"/>
        <end position="252"/>
    </location>
</feature>
<dbReference type="GeneID" id="116659908"/>
<feature type="region of interest" description="Disordered" evidence="1">
    <location>
        <begin position="78"/>
        <end position="98"/>
    </location>
</feature>
<organism evidence="2 3">
    <name type="scientific">Camelus ferus</name>
    <name type="common">Wild bactrian camel</name>
    <name type="synonym">Camelus bactrianus ferus</name>
    <dbReference type="NCBI Taxonomy" id="419612"/>
    <lineage>
        <taxon>Eukaryota</taxon>
        <taxon>Metazoa</taxon>
        <taxon>Chordata</taxon>
        <taxon>Craniata</taxon>
        <taxon>Vertebrata</taxon>
        <taxon>Euteleostomi</taxon>
        <taxon>Mammalia</taxon>
        <taxon>Eutheria</taxon>
        <taxon>Laurasiatheria</taxon>
        <taxon>Artiodactyla</taxon>
        <taxon>Tylopoda</taxon>
        <taxon>Camelidae</taxon>
        <taxon>Camelus</taxon>
    </lineage>
</organism>
<evidence type="ECO:0000256" key="1">
    <source>
        <dbReference type="SAM" id="MobiDB-lite"/>
    </source>
</evidence>
<dbReference type="RefSeq" id="XP_032324167.1">
    <property type="nucleotide sequence ID" value="XM_032468276.1"/>
</dbReference>
<dbReference type="Proteomes" id="UP000694856">
    <property type="component" value="Chromosome 25"/>
</dbReference>
<name>A0A8B8S3H9_CAMFR</name>
<dbReference type="KEGG" id="cfr:116659908"/>
<protein>
    <submittedName>
        <fullName evidence="3">Uncharacterized protein LOC116659908 isoform X1</fullName>
    </submittedName>
</protein>
<dbReference type="AlphaFoldDB" id="A0A8B8S3H9"/>